<dbReference type="EMBL" id="JBHPBY010000076">
    <property type="protein sequence ID" value="MFC1850097.1"/>
    <property type="molecule type" value="Genomic_DNA"/>
</dbReference>
<evidence type="ECO:0008006" key="4">
    <source>
        <dbReference type="Google" id="ProtNLM"/>
    </source>
</evidence>
<organism evidence="2 3">
    <name type="scientific">candidate division CSSED10-310 bacterium</name>
    <dbReference type="NCBI Taxonomy" id="2855610"/>
    <lineage>
        <taxon>Bacteria</taxon>
        <taxon>Bacteria division CSSED10-310</taxon>
    </lineage>
</organism>
<reference evidence="2 3" key="1">
    <citation type="submission" date="2024-09" db="EMBL/GenBank/DDBJ databases">
        <title>Laminarin stimulates single cell rates of sulfate reduction while oxygen inhibits transcriptomic activity in coastal marine sediment.</title>
        <authorList>
            <person name="Lindsay M."/>
            <person name="Orcutt B."/>
            <person name="Emerson D."/>
            <person name="Stepanauskas R."/>
            <person name="D'Angelo T."/>
        </authorList>
    </citation>
    <scope>NUCLEOTIDE SEQUENCE [LARGE SCALE GENOMIC DNA]</scope>
    <source>
        <strain evidence="2">SAG AM-311-K15</strain>
    </source>
</reference>
<feature type="coiled-coil region" evidence="1">
    <location>
        <begin position="3"/>
        <end position="30"/>
    </location>
</feature>
<keyword evidence="1" id="KW-0175">Coiled coil</keyword>
<name>A0ABV6YV79_UNCC1</name>
<proteinExistence type="predicted"/>
<comment type="caution">
    <text evidence="2">The sequence shown here is derived from an EMBL/GenBank/DDBJ whole genome shotgun (WGS) entry which is preliminary data.</text>
</comment>
<evidence type="ECO:0000313" key="3">
    <source>
        <dbReference type="Proteomes" id="UP001594351"/>
    </source>
</evidence>
<gene>
    <name evidence="2" type="ORF">ACFL27_07900</name>
</gene>
<evidence type="ECO:0000313" key="2">
    <source>
        <dbReference type="EMBL" id="MFC1850097.1"/>
    </source>
</evidence>
<evidence type="ECO:0000256" key="1">
    <source>
        <dbReference type="SAM" id="Coils"/>
    </source>
</evidence>
<dbReference type="Proteomes" id="UP001594351">
    <property type="component" value="Unassembled WGS sequence"/>
</dbReference>
<keyword evidence="3" id="KW-1185">Reference proteome</keyword>
<protein>
    <recommendedName>
        <fullName evidence="4">Ribbon-helix-helix protein, CopG family</fullName>
    </recommendedName>
</protein>
<sequence>MDYRKLLKEYNSLLAENNRLKEENLKLRMLLGVTEKLHSEQDSGTEISEGKTRSELIERALRLYIAQKKRDKLNARDVEIIHKRSDYLNEEADDVLSYQIFK</sequence>
<accession>A0ABV6YV79</accession>